<evidence type="ECO:0000256" key="2">
    <source>
        <dbReference type="SAM" id="MobiDB-lite"/>
    </source>
</evidence>
<organism evidence="4">
    <name type="scientific">Phaffia rhodozyma</name>
    <name type="common">Yeast</name>
    <name type="synonym">Xanthophyllomyces dendrorhous</name>
    <dbReference type="NCBI Taxonomy" id="264483"/>
    <lineage>
        <taxon>Eukaryota</taxon>
        <taxon>Fungi</taxon>
        <taxon>Dikarya</taxon>
        <taxon>Basidiomycota</taxon>
        <taxon>Agaricomycotina</taxon>
        <taxon>Tremellomycetes</taxon>
        <taxon>Cystofilobasidiales</taxon>
        <taxon>Mrakiaceae</taxon>
        <taxon>Phaffia</taxon>
    </lineage>
</organism>
<dbReference type="InterPro" id="IPR050188">
    <property type="entry name" value="RluA_PseudoU_synthase"/>
</dbReference>
<dbReference type="Pfam" id="PF00849">
    <property type="entry name" value="PseudoU_synth_2"/>
    <property type="match status" value="1"/>
</dbReference>
<evidence type="ECO:0000256" key="1">
    <source>
        <dbReference type="PIRSR" id="PIRSR606225-1"/>
    </source>
</evidence>
<protein>
    <submittedName>
        <fullName evidence="4">RNA pseudouridylate synthases</fullName>
    </submittedName>
</protein>
<feature type="domain" description="Pseudouridine synthase RsuA/RluA-like" evidence="3">
    <location>
        <begin position="110"/>
        <end position="259"/>
    </location>
</feature>
<accession>A0A0F7SXC2</accession>
<dbReference type="PANTHER" id="PTHR21600:SF40">
    <property type="entry name" value="PSEUDOURIDYLATE SYNTHASE RPUSD2"/>
    <property type="match status" value="1"/>
</dbReference>
<sequence>MSNLSRSESSLSQNPGLRYIEPYYHPYKTFAKQRWYGRELLEVVSTEFRDRSVEYYRHALEAGVTTLNGKVASPTTILRNGDALQNVVHRHEPPVTAHPIQIIHEDPKGDYIVIDKPGSYPVHPTGRYNKNTCTETLQSPEYGYKKVYTVNRLDRLTSGLMFVALNAKAAAVLQEDFLKGRVKKEYIARVRGEFPEGEMIVDQPLLTIDKQSGLVVVAKEGKEAKTIFNRVFYDKERNESVVACRPQTGRTHQIRVHLQWLGHPIPNDPIYSLASVWSASATFAKGGIDLTPSDWKADPGSTAKRDYSPPRGEAADWDEAKAAVDKRMKEAEARKEGERGRKLMPRETGEDIGSSSPIKLSDEAREIIRRLRRMKDEAEDWARWKDIVLYTNEATKSPAIIKSLATSLVHDSKATLDQLPDKPRSKKSPKSSVREAPSEKPVSPTIEPEKVEEVKESREGEAELFVPPEGFCKHCYIPLAPDPDPDRLFIYLHAIRYKTSFGQFETGVPIWAREGWNGENSWEARAKGQGAAREVKSLEEGRKIAAQESEPIDVQPGGDSP</sequence>
<dbReference type="GO" id="GO:0009982">
    <property type="term" value="F:pseudouridine synthase activity"/>
    <property type="evidence" value="ECO:0007669"/>
    <property type="project" value="InterPro"/>
</dbReference>
<feature type="region of interest" description="Disordered" evidence="2">
    <location>
        <begin position="294"/>
        <end position="357"/>
    </location>
</feature>
<feature type="region of interest" description="Disordered" evidence="2">
    <location>
        <begin position="542"/>
        <end position="561"/>
    </location>
</feature>
<evidence type="ECO:0000259" key="3">
    <source>
        <dbReference type="Pfam" id="PF00849"/>
    </source>
</evidence>
<feature type="compositionally biased region" description="Basic and acidic residues" evidence="2">
    <location>
        <begin position="414"/>
        <end position="423"/>
    </location>
</feature>
<dbReference type="AlphaFoldDB" id="A0A0F7SXC2"/>
<dbReference type="EMBL" id="LN483332">
    <property type="protein sequence ID" value="CED85354.1"/>
    <property type="molecule type" value="Genomic_DNA"/>
</dbReference>
<dbReference type="GO" id="GO:0000455">
    <property type="term" value="P:enzyme-directed rRNA pseudouridine synthesis"/>
    <property type="evidence" value="ECO:0007669"/>
    <property type="project" value="TreeGrafter"/>
</dbReference>
<feature type="active site" evidence="1">
    <location>
        <position position="154"/>
    </location>
</feature>
<feature type="compositionally biased region" description="Basic and acidic residues" evidence="2">
    <location>
        <begin position="318"/>
        <end position="349"/>
    </location>
</feature>
<dbReference type="PANTHER" id="PTHR21600">
    <property type="entry name" value="MITOCHONDRIAL RNA PSEUDOURIDINE SYNTHASE"/>
    <property type="match status" value="1"/>
</dbReference>
<dbReference type="InterPro" id="IPR006225">
    <property type="entry name" value="PsdUridine_synth_RluC/D"/>
</dbReference>
<name>A0A0F7SXC2_PHARH</name>
<reference evidence="4" key="1">
    <citation type="submission" date="2014-08" db="EMBL/GenBank/DDBJ databases">
        <authorList>
            <person name="Sharma Rahul"/>
            <person name="Thines Marco"/>
        </authorList>
    </citation>
    <scope>NUCLEOTIDE SEQUENCE</scope>
</reference>
<dbReference type="NCBIfam" id="TIGR00005">
    <property type="entry name" value="rluA_subfam"/>
    <property type="match status" value="1"/>
</dbReference>
<dbReference type="SUPFAM" id="SSF55120">
    <property type="entry name" value="Pseudouridine synthase"/>
    <property type="match status" value="1"/>
</dbReference>
<proteinExistence type="predicted"/>
<evidence type="ECO:0000313" key="4">
    <source>
        <dbReference type="EMBL" id="CED85354.1"/>
    </source>
</evidence>
<dbReference type="InterPro" id="IPR006145">
    <property type="entry name" value="PsdUridine_synth_RsuA/RluA"/>
</dbReference>
<dbReference type="GO" id="GO:0003723">
    <property type="term" value="F:RNA binding"/>
    <property type="evidence" value="ECO:0007669"/>
    <property type="project" value="InterPro"/>
</dbReference>
<dbReference type="InterPro" id="IPR006224">
    <property type="entry name" value="PsdUridine_synth_RluA-like_CS"/>
</dbReference>
<feature type="region of interest" description="Disordered" evidence="2">
    <location>
        <begin position="414"/>
        <end position="453"/>
    </location>
</feature>
<dbReference type="InterPro" id="IPR020103">
    <property type="entry name" value="PsdUridine_synth_cat_dom_sf"/>
</dbReference>
<dbReference type="Gene3D" id="3.30.2350.10">
    <property type="entry name" value="Pseudouridine synthase"/>
    <property type="match status" value="1"/>
</dbReference>
<dbReference type="CDD" id="cd02557">
    <property type="entry name" value="PseudoU_synth_ScRIB2"/>
    <property type="match status" value="1"/>
</dbReference>
<dbReference type="PROSITE" id="PS01129">
    <property type="entry name" value="PSI_RLU"/>
    <property type="match status" value="1"/>
</dbReference>